<evidence type="ECO:0000256" key="3">
    <source>
        <dbReference type="ARBA" id="ARBA00043265"/>
    </source>
</evidence>
<keyword evidence="2" id="KW-1064">Adaptive immunity</keyword>
<accession>A0A8C0CYN2</accession>
<dbReference type="GO" id="GO:0019814">
    <property type="term" value="C:immunoglobulin complex"/>
    <property type="evidence" value="ECO:0007669"/>
    <property type="project" value="UniProtKB-KW"/>
</dbReference>
<evidence type="ECO:0000259" key="4">
    <source>
        <dbReference type="PROSITE" id="PS50835"/>
    </source>
</evidence>
<name>A0A8C0CYN2_BALMU</name>
<dbReference type="PANTHER" id="PTHR23266">
    <property type="entry name" value="IMMUNOGLOBULIN HEAVY CHAIN"/>
    <property type="match status" value="1"/>
</dbReference>
<evidence type="ECO:0000256" key="2">
    <source>
        <dbReference type="ARBA" id="ARBA00023130"/>
    </source>
</evidence>
<sequence>MQKAKNKTLYLTTWRTLNSPWFSLSTGVLSQVHLQDSGPSLVKPSQALSLICTVSGFSITSYAVAWVRQPPGKGLEWVGWINTGGSTYYNPTLKSWLSITRDTSKSQVYLSLSSLTTEDTDTAVYYCARDTVRGIHDFPQHLNYFYSNQQSTKFPISSHPGQHLLIFFKKKESF</sequence>
<feature type="domain" description="Ig-like" evidence="4">
    <location>
        <begin position="20"/>
        <end position="127"/>
    </location>
</feature>
<dbReference type="Gene3D" id="2.60.40.10">
    <property type="entry name" value="Immunoglobulins"/>
    <property type="match status" value="1"/>
</dbReference>
<dbReference type="InterPro" id="IPR050199">
    <property type="entry name" value="IgHV"/>
</dbReference>
<evidence type="ECO:0000256" key="1">
    <source>
        <dbReference type="ARBA" id="ARBA00022859"/>
    </source>
</evidence>
<dbReference type="AlphaFoldDB" id="A0A8C0CYN2"/>
<dbReference type="GO" id="GO:0002250">
    <property type="term" value="P:adaptive immune response"/>
    <property type="evidence" value="ECO:0007669"/>
    <property type="project" value="UniProtKB-KW"/>
</dbReference>
<dbReference type="InterPro" id="IPR007110">
    <property type="entry name" value="Ig-like_dom"/>
</dbReference>
<keyword evidence="1" id="KW-0391">Immunity</keyword>
<keyword evidence="3" id="KW-1280">Immunoglobulin</keyword>
<dbReference type="GeneTree" id="ENSGT01030000234536"/>
<dbReference type="InterPro" id="IPR036179">
    <property type="entry name" value="Ig-like_dom_sf"/>
</dbReference>
<reference evidence="5" key="1">
    <citation type="submission" date="2023-09" db="UniProtKB">
        <authorList>
            <consortium name="Ensembl"/>
        </authorList>
    </citation>
    <scope>IDENTIFICATION</scope>
</reference>
<dbReference type="GO" id="GO:0005576">
    <property type="term" value="C:extracellular region"/>
    <property type="evidence" value="ECO:0007669"/>
    <property type="project" value="UniProtKB-ARBA"/>
</dbReference>
<evidence type="ECO:0000313" key="5">
    <source>
        <dbReference type="Ensembl" id="ENSBMSP00010012837.1"/>
    </source>
</evidence>
<dbReference type="SMART" id="SM00406">
    <property type="entry name" value="IGv"/>
    <property type="match status" value="1"/>
</dbReference>
<dbReference type="OMA" id="AREAQWE"/>
<dbReference type="InterPro" id="IPR013783">
    <property type="entry name" value="Ig-like_fold"/>
</dbReference>
<organism evidence="5">
    <name type="scientific">Balaenoptera musculus</name>
    <name type="common">Blue whale</name>
    <dbReference type="NCBI Taxonomy" id="9771"/>
    <lineage>
        <taxon>Eukaryota</taxon>
        <taxon>Metazoa</taxon>
        <taxon>Chordata</taxon>
        <taxon>Craniata</taxon>
        <taxon>Vertebrata</taxon>
        <taxon>Euteleostomi</taxon>
        <taxon>Mammalia</taxon>
        <taxon>Eutheria</taxon>
        <taxon>Laurasiatheria</taxon>
        <taxon>Artiodactyla</taxon>
        <taxon>Whippomorpha</taxon>
        <taxon>Cetacea</taxon>
        <taxon>Mysticeti</taxon>
        <taxon>Balaenopteridae</taxon>
        <taxon>Balaenoptera</taxon>
    </lineage>
</organism>
<dbReference type="SUPFAM" id="SSF48726">
    <property type="entry name" value="Immunoglobulin"/>
    <property type="match status" value="1"/>
</dbReference>
<dbReference type="PROSITE" id="PS50835">
    <property type="entry name" value="IG_LIKE"/>
    <property type="match status" value="1"/>
</dbReference>
<dbReference type="Pfam" id="PF07686">
    <property type="entry name" value="V-set"/>
    <property type="match status" value="1"/>
</dbReference>
<dbReference type="Ensembl" id="ENSBMST00010014266.1">
    <property type="protein sequence ID" value="ENSBMSP00010012837.1"/>
    <property type="gene ID" value="ENSBMSG00010009421.1"/>
</dbReference>
<proteinExistence type="predicted"/>
<dbReference type="InterPro" id="IPR013106">
    <property type="entry name" value="Ig_V-set"/>
</dbReference>
<dbReference type="FunFam" id="2.60.40.10:FF:001878">
    <property type="entry name" value="Immunoglobulin heavy variable 1-4"/>
    <property type="match status" value="1"/>
</dbReference>
<protein>
    <recommendedName>
        <fullName evidence="4">Ig-like domain-containing protein</fullName>
    </recommendedName>
</protein>